<reference evidence="12" key="1">
    <citation type="submission" date="2022-04" db="UniProtKB">
        <authorList>
            <consortium name="RefSeq"/>
        </authorList>
    </citation>
    <scope>IDENTIFICATION</scope>
    <source>
        <tissue evidence="12 13">Gonads</tissue>
    </source>
</reference>
<dbReference type="PANTHER" id="PTHR10155">
    <property type="entry name" value="PHOSPHATIDYLINOSITOL 3-KINASE REGULATORY SUBUNIT"/>
    <property type="match status" value="1"/>
</dbReference>
<dbReference type="PROSITE" id="PS50081">
    <property type="entry name" value="ZF_DAG_PE_2"/>
    <property type="match status" value="1"/>
</dbReference>
<evidence type="ECO:0000259" key="9">
    <source>
        <dbReference type="PROSITE" id="PS50105"/>
    </source>
</evidence>
<dbReference type="FunFam" id="3.30.505.10:FF:000100">
    <property type="entry name" value="phosphatidylinositol 3-kinase regulatory subunit gamma"/>
    <property type="match status" value="1"/>
</dbReference>
<dbReference type="KEGG" id="lak:106156763"/>
<dbReference type="Gene3D" id="1.10.150.50">
    <property type="entry name" value="Transcription Factor, Ets-1"/>
    <property type="match status" value="1"/>
</dbReference>
<keyword evidence="2" id="KW-0862">Zinc</keyword>
<dbReference type="Pfam" id="PF00620">
    <property type="entry name" value="RhoGAP"/>
    <property type="match status" value="1"/>
</dbReference>
<feature type="coiled-coil region" evidence="5">
    <location>
        <begin position="668"/>
        <end position="709"/>
    </location>
</feature>
<dbReference type="PANTHER" id="PTHR10155:SF10">
    <property type="entry name" value="PI3K21B, ISOFORM B"/>
    <property type="match status" value="1"/>
</dbReference>
<protein>
    <submittedName>
        <fullName evidence="12">Phosphatidylinositol 3-kinase regulatory subunit alpha-like isoform X1</fullName>
    </submittedName>
    <submittedName>
        <fullName evidence="13">Phosphatidylinositol 3-kinase regulatory subunit alpha-like isoform X2</fullName>
    </submittedName>
    <submittedName>
        <fullName evidence="14">Phosphatidylinositol 3-kinase regulatory subunit alpha-like isoform X3</fullName>
    </submittedName>
</protein>
<evidence type="ECO:0000259" key="8">
    <source>
        <dbReference type="PROSITE" id="PS50081"/>
    </source>
</evidence>
<dbReference type="InterPro" id="IPR008936">
    <property type="entry name" value="Rho_GTPase_activation_prot"/>
</dbReference>
<feature type="domain" description="Rho-GAP" evidence="10">
    <location>
        <begin position="243"/>
        <end position="438"/>
    </location>
</feature>
<keyword evidence="11" id="KW-1185">Reference proteome</keyword>
<dbReference type="InterPro" id="IPR046349">
    <property type="entry name" value="C1-like_sf"/>
</dbReference>
<dbReference type="InterPro" id="IPR000198">
    <property type="entry name" value="RhoGAP_dom"/>
</dbReference>
<dbReference type="SUPFAM" id="SSF57889">
    <property type="entry name" value="Cysteine-rich domain"/>
    <property type="match status" value="1"/>
</dbReference>
<keyword evidence="3 4" id="KW-0727">SH2 domain</keyword>
<feature type="region of interest" description="Disordered" evidence="6">
    <location>
        <begin position="442"/>
        <end position="480"/>
    </location>
</feature>
<keyword evidence="5" id="KW-0175">Coiled coil</keyword>
<dbReference type="Pfam" id="PF00017">
    <property type="entry name" value="SH2"/>
    <property type="match status" value="2"/>
</dbReference>
<dbReference type="InterPro" id="IPR032498">
    <property type="entry name" value="PI3K_P85_iSH2"/>
</dbReference>
<dbReference type="PRINTS" id="PR00401">
    <property type="entry name" value="SH2DOMAIN"/>
</dbReference>
<feature type="domain" description="SH2" evidence="7">
    <location>
        <begin position="764"/>
        <end position="879"/>
    </location>
</feature>
<dbReference type="InterPro" id="IPR002219">
    <property type="entry name" value="PKC_DAG/PE"/>
</dbReference>
<gene>
    <name evidence="12 13 14" type="primary">LOC106156763</name>
</gene>
<dbReference type="Pfam" id="PF00130">
    <property type="entry name" value="C1_1"/>
    <property type="match status" value="1"/>
</dbReference>
<dbReference type="PROSITE" id="PS00479">
    <property type="entry name" value="ZF_DAG_PE_1"/>
    <property type="match status" value="1"/>
</dbReference>
<dbReference type="PRINTS" id="PR00678">
    <property type="entry name" value="PI3KINASEP85"/>
</dbReference>
<dbReference type="OrthoDB" id="3175255at2759"/>
<proteinExistence type="predicted"/>
<feature type="compositionally biased region" description="Polar residues" evidence="6">
    <location>
        <begin position="464"/>
        <end position="478"/>
    </location>
</feature>
<evidence type="ECO:0000313" key="13">
    <source>
        <dbReference type="RefSeq" id="XP_023930182.1"/>
    </source>
</evidence>
<dbReference type="Pfam" id="PF16454">
    <property type="entry name" value="PI3K_P85_iSH2"/>
    <property type="match status" value="1"/>
</dbReference>
<dbReference type="SMART" id="SM00454">
    <property type="entry name" value="SAM"/>
    <property type="match status" value="1"/>
</dbReference>
<feature type="domain" description="SH2" evidence="7">
    <location>
        <begin position="486"/>
        <end position="582"/>
    </location>
</feature>
<dbReference type="PROSITE" id="PS50238">
    <property type="entry name" value="RHOGAP"/>
    <property type="match status" value="1"/>
</dbReference>
<dbReference type="OMA" id="EMIDVQV"/>
<dbReference type="STRING" id="7574.A0A1S3HRF8"/>
<dbReference type="InterPro" id="IPR000980">
    <property type="entry name" value="SH2"/>
</dbReference>
<feature type="domain" description="SAM" evidence="9">
    <location>
        <begin position="81"/>
        <end position="144"/>
    </location>
</feature>
<accession>A0A1S3HRF8</accession>
<dbReference type="Gene3D" id="1.10.287.1490">
    <property type="match status" value="1"/>
</dbReference>
<dbReference type="InterPro" id="IPR036860">
    <property type="entry name" value="SH2_dom_sf"/>
</dbReference>
<dbReference type="GO" id="GO:0008286">
    <property type="term" value="P:insulin receptor signaling pathway"/>
    <property type="evidence" value="ECO:0007669"/>
    <property type="project" value="TreeGrafter"/>
</dbReference>
<dbReference type="SMART" id="SM00324">
    <property type="entry name" value="RhoGAP"/>
    <property type="match status" value="1"/>
</dbReference>
<sequence>MVDLLLSQTLCTMEEHNLNVTRGSGRGKDYIWGSGKVGIKCEVCKHCYHQCCRNSSDACRGTSATVADNNTYTEEVPVHTWTLSQVLEWMAALNLYRYVELFKRNNIKGKDLMTLDESKLEVMGILDDFHRKAILVCIDDLCGRESEQQPHGSALPPSNEPLDVAVNCVDTDHKVVEYSFSSLQRCHICNKFLHGLMHQGLQCRECGLCCHRTCAKTGLICCSPEIMEKRRRISFVANFVFGADLTDQFNPSDQQAPDVIVHCTQEIERRGKDTGEDLFDVYRISSSTQAIQELKAVLNSEDISGLNTAHFDLNCIAGALKKYLRELPNSVIPVEYYSQFIEAAKNKDDEQCKERLVQLASDLPPHHSSTLRYLMAHFVHLCQHQYALGKREPPVKLSHVFCHILMRPPWEKIIDIVYNTEYHIRVFDCLLRGGNWGETMPDYTETTADVPPPRPPRPPKLHQQPPQDQNTENNNPSQDPLEEAEWYWGEISREEVNEKLKDTPDGTFLVRNATTWSRDGDYTLTLRKGGSNKLIKIYHKNGKYGFVEPLKFSSVQELVAHYRQHTLGQYNKTLDVTLKYPLSKHQQAEDADLNANLDEVCKRLVEINREYLKKTLKYDKLYDGHSRTTQELQLKHQALDAFSETITVFEDQITLHDKFKQQAQPHELQKLEENYKLLADRLQEIKRSKEQLEEDLRYQTEENRRLIEEMNSLKPEIKREYKLREQYIKYLIDKNVNKDYIDEKLLGETERRISQGTPDEEEPYYVGAPVMNNDLPSIAHYNESTWYIDCDRYTAENLLQNKPDGTFLIRPSSKMNSYALSLNANGRTGHCVIEHKATGFGFAEPFFIHQTLLDLVLHYRETSLHEHNPELDVTLVHPVKAPQPGSSYTYMQ</sequence>
<dbReference type="PROSITE" id="PS50105">
    <property type="entry name" value="SAM_DOMAIN"/>
    <property type="match status" value="1"/>
</dbReference>
<dbReference type="CDD" id="cd00159">
    <property type="entry name" value="RhoGAP"/>
    <property type="match status" value="1"/>
</dbReference>
<dbReference type="Pfam" id="PF07647">
    <property type="entry name" value="SAM_2"/>
    <property type="match status" value="1"/>
</dbReference>
<evidence type="ECO:0000256" key="1">
    <source>
        <dbReference type="ARBA" id="ARBA00022723"/>
    </source>
</evidence>
<evidence type="ECO:0000256" key="6">
    <source>
        <dbReference type="SAM" id="MobiDB-lite"/>
    </source>
</evidence>
<dbReference type="FunFam" id="3.30.505.10:FF:000014">
    <property type="entry name" value="Phosphatidylinositol 3-kinase regulatory subunit alpha"/>
    <property type="match status" value="1"/>
</dbReference>
<dbReference type="RefSeq" id="XP_023930182.1">
    <property type="nucleotide sequence ID" value="XM_024074414.1"/>
</dbReference>
<dbReference type="RefSeq" id="XP_013387634.1">
    <property type="nucleotide sequence ID" value="XM_013532180.2"/>
</dbReference>
<dbReference type="SUPFAM" id="SSF47769">
    <property type="entry name" value="SAM/Pointed domain"/>
    <property type="match status" value="1"/>
</dbReference>
<dbReference type="InterPro" id="IPR035022">
    <property type="entry name" value="PI3kinase_P85_nSH2"/>
</dbReference>
<dbReference type="GO" id="GO:0046854">
    <property type="term" value="P:phosphatidylinositol phosphate biosynthetic process"/>
    <property type="evidence" value="ECO:0007669"/>
    <property type="project" value="TreeGrafter"/>
</dbReference>
<dbReference type="GO" id="GO:0005942">
    <property type="term" value="C:phosphatidylinositol 3-kinase complex"/>
    <property type="evidence" value="ECO:0007669"/>
    <property type="project" value="TreeGrafter"/>
</dbReference>
<dbReference type="SMART" id="SM00252">
    <property type="entry name" value="SH2"/>
    <property type="match status" value="2"/>
</dbReference>
<keyword evidence="1" id="KW-0479">Metal-binding</keyword>
<evidence type="ECO:0000313" key="14">
    <source>
        <dbReference type="RefSeq" id="XP_023930183.1"/>
    </source>
</evidence>
<dbReference type="SUPFAM" id="SSF55550">
    <property type="entry name" value="SH2 domain"/>
    <property type="match status" value="2"/>
</dbReference>
<dbReference type="CDD" id="cd20830">
    <property type="entry name" value="C1_PIK3R-like_rpt2"/>
    <property type="match status" value="1"/>
</dbReference>
<organism evidence="12">
    <name type="scientific">Lingula anatina</name>
    <name type="common">Brachiopod</name>
    <name type="synonym">Lingula unguis</name>
    <dbReference type="NCBI Taxonomy" id="7574"/>
    <lineage>
        <taxon>Eukaryota</taxon>
        <taxon>Metazoa</taxon>
        <taxon>Spiralia</taxon>
        <taxon>Lophotrochozoa</taxon>
        <taxon>Brachiopoda</taxon>
        <taxon>Linguliformea</taxon>
        <taxon>Lingulata</taxon>
        <taxon>Lingulida</taxon>
        <taxon>Linguloidea</taxon>
        <taxon>Lingulidae</taxon>
        <taxon>Lingula</taxon>
    </lineage>
</organism>
<dbReference type="InterPro" id="IPR001660">
    <property type="entry name" value="SAM"/>
</dbReference>
<evidence type="ECO:0000256" key="3">
    <source>
        <dbReference type="ARBA" id="ARBA00022999"/>
    </source>
</evidence>
<dbReference type="Proteomes" id="UP000085678">
    <property type="component" value="Unplaced"/>
</dbReference>
<dbReference type="CDD" id="cd12923">
    <property type="entry name" value="iSH2_PI3K_IA_R"/>
    <property type="match status" value="1"/>
</dbReference>
<dbReference type="CDD" id="cd09942">
    <property type="entry name" value="SH2_nSH2_p85_like"/>
    <property type="match status" value="1"/>
</dbReference>
<dbReference type="GO" id="GO:0046872">
    <property type="term" value="F:metal ion binding"/>
    <property type="evidence" value="ECO:0007669"/>
    <property type="project" value="UniProtKB-KW"/>
</dbReference>
<dbReference type="GO" id="GO:0046935">
    <property type="term" value="F:1-phosphatidylinositol-3-kinase regulator activity"/>
    <property type="evidence" value="ECO:0007669"/>
    <property type="project" value="TreeGrafter"/>
</dbReference>
<feature type="domain" description="Phorbol-ester/DAG-type" evidence="8">
    <location>
        <begin position="172"/>
        <end position="222"/>
    </location>
</feature>
<evidence type="ECO:0000256" key="2">
    <source>
        <dbReference type="ARBA" id="ARBA00022833"/>
    </source>
</evidence>
<dbReference type="Gene3D" id="3.30.60.20">
    <property type="match status" value="1"/>
</dbReference>
<dbReference type="SUPFAM" id="SSF48350">
    <property type="entry name" value="GTPase activation domain, GAP"/>
    <property type="match status" value="1"/>
</dbReference>
<evidence type="ECO:0000256" key="5">
    <source>
        <dbReference type="SAM" id="Coils"/>
    </source>
</evidence>
<evidence type="ECO:0000259" key="10">
    <source>
        <dbReference type="PROSITE" id="PS50238"/>
    </source>
</evidence>
<dbReference type="RefSeq" id="XP_023930183.1">
    <property type="nucleotide sequence ID" value="XM_024074415.1"/>
</dbReference>
<dbReference type="InterPro" id="IPR013761">
    <property type="entry name" value="SAM/pointed_sf"/>
</dbReference>
<dbReference type="Gene3D" id="3.30.505.10">
    <property type="entry name" value="SH2 domain"/>
    <property type="match status" value="2"/>
</dbReference>
<dbReference type="SMART" id="SM00109">
    <property type="entry name" value="C1"/>
    <property type="match status" value="1"/>
</dbReference>
<dbReference type="AlphaFoldDB" id="A0A1S3HRF8"/>
<evidence type="ECO:0000256" key="4">
    <source>
        <dbReference type="PROSITE-ProRule" id="PRU00191"/>
    </source>
</evidence>
<dbReference type="GeneID" id="106156763"/>
<evidence type="ECO:0000313" key="12">
    <source>
        <dbReference type="RefSeq" id="XP_013387634.1"/>
    </source>
</evidence>
<name>A0A1S3HRF8_LINAN</name>
<evidence type="ECO:0000313" key="11">
    <source>
        <dbReference type="Proteomes" id="UP000085678"/>
    </source>
</evidence>
<evidence type="ECO:0000259" key="7">
    <source>
        <dbReference type="PROSITE" id="PS50001"/>
    </source>
</evidence>
<dbReference type="PROSITE" id="PS50001">
    <property type="entry name" value="SH2"/>
    <property type="match status" value="2"/>
</dbReference>
<dbReference type="Gene3D" id="1.10.555.10">
    <property type="entry name" value="Rho GTPase activation protein"/>
    <property type="match status" value="1"/>
</dbReference>